<keyword evidence="8" id="KW-1185">Reference proteome</keyword>
<evidence type="ECO:0000256" key="3">
    <source>
        <dbReference type="ARBA" id="ARBA00023134"/>
    </source>
</evidence>
<dbReference type="InterPro" id="IPR006703">
    <property type="entry name" value="G_AIG1"/>
</dbReference>
<dbReference type="GO" id="GO:0005525">
    <property type="term" value="F:GTP binding"/>
    <property type="evidence" value="ECO:0007669"/>
    <property type="project" value="UniProtKB-KW"/>
</dbReference>
<evidence type="ECO:0000256" key="1">
    <source>
        <dbReference type="ARBA" id="ARBA00008535"/>
    </source>
</evidence>
<keyword evidence="3" id="KW-0342">GTP-binding</keyword>
<evidence type="ECO:0000313" key="7">
    <source>
        <dbReference type="EMBL" id="KAK3747237.1"/>
    </source>
</evidence>
<dbReference type="InterPro" id="IPR045058">
    <property type="entry name" value="GIMA/IAN/Toc"/>
</dbReference>
<organism evidence="7 8">
    <name type="scientific">Elysia crispata</name>
    <name type="common">lettuce slug</name>
    <dbReference type="NCBI Taxonomy" id="231223"/>
    <lineage>
        <taxon>Eukaryota</taxon>
        <taxon>Metazoa</taxon>
        <taxon>Spiralia</taxon>
        <taxon>Lophotrochozoa</taxon>
        <taxon>Mollusca</taxon>
        <taxon>Gastropoda</taxon>
        <taxon>Heterobranchia</taxon>
        <taxon>Euthyneura</taxon>
        <taxon>Panpulmonata</taxon>
        <taxon>Sacoglossa</taxon>
        <taxon>Placobranchoidea</taxon>
        <taxon>Plakobranchidae</taxon>
        <taxon>Elysia</taxon>
    </lineage>
</organism>
<proteinExistence type="inferred from homology"/>
<accession>A0AAE0YIK4</accession>
<keyword evidence="4" id="KW-0175">Coiled coil</keyword>
<dbReference type="SUPFAM" id="SSF52540">
    <property type="entry name" value="P-loop containing nucleoside triphosphate hydrolases"/>
    <property type="match status" value="1"/>
</dbReference>
<comment type="similarity">
    <text evidence="1">Belongs to the TRAFAC class TrmE-Era-EngA-EngB-Septin-like GTPase superfamily. AIG1/Toc34/Toc159-like paraseptin GTPase family. IAN subfamily.</text>
</comment>
<feature type="domain" description="AIG1-type G" evidence="6">
    <location>
        <begin position="28"/>
        <end position="238"/>
    </location>
</feature>
<dbReference type="Proteomes" id="UP001283361">
    <property type="component" value="Unassembled WGS sequence"/>
</dbReference>
<reference evidence="7" key="1">
    <citation type="journal article" date="2023" name="G3 (Bethesda)">
        <title>A reference genome for the long-term kleptoplast-retaining sea slug Elysia crispata morphotype clarki.</title>
        <authorList>
            <person name="Eastman K.E."/>
            <person name="Pendleton A.L."/>
            <person name="Shaikh M.A."/>
            <person name="Suttiyut T."/>
            <person name="Ogas R."/>
            <person name="Tomko P."/>
            <person name="Gavelis G."/>
            <person name="Widhalm J.R."/>
            <person name="Wisecaver J.H."/>
        </authorList>
    </citation>
    <scope>NUCLEOTIDE SEQUENCE</scope>
    <source>
        <strain evidence="7">ECLA1</strain>
    </source>
</reference>
<dbReference type="EMBL" id="JAWDGP010006101">
    <property type="protein sequence ID" value="KAK3747237.1"/>
    <property type="molecule type" value="Genomic_DNA"/>
</dbReference>
<keyword evidence="5" id="KW-1133">Transmembrane helix</keyword>
<feature type="transmembrane region" description="Helical" evidence="5">
    <location>
        <begin position="412"/>
        <end position="429"/>
    </location>
</feature>
<dbReference type="PROSITE" id="PS51720">
    <property type="entry name" value="G_AIG1"/>
    <property type="match status" value="1"/>
</dbReference>
<keyword evidence="2" id="KW-0547">Nucleotide-binding</keyword>
<evidence type="ECO:0000313" key="8">
    <source>
        <dbReference type="Proteomes" id="UP001283361"/>
    </source>
</evidence>
<sequence>MHHSYVATLRMDADDENTICQRMANYTSSELNLLLIGKTGSGKSLTGNRILGWNAFEVGGQTLSETATTDFGVRSYNGTFIKVVDVPGVGDNRHTEQKRKKFLQTRIKEAMLLSPEGYDAFLYVFKYGSRFTDEDVTVLKFLRETFGPDFVKNMCILILTHGDDFEADNEEGGKTFAEWCQNETGDFGTLMQECGNRILLFNNRTKDNKVDKLLAQVRELKVNNDNRRYTDTNFEKVRALRSKDLDNLEIRLTKVSLLLQQLQEPMGDSTQDRFLNLSSYCAQILLSIQREDDDFCREIRSELEDLKISLDDVSCRYSRNLIQINNEEEEDMMKRLNDKILKIVLIYRKHHRKYVQNIVLLAVGFGLVSAACVAGAALAGGAGGAAALATGGAAALAGGAGGAATLATGGEVMLGVVTGWVGAVLSFFTR</sequence>
<dbReference type="PANTHER" id="PTHR10903:SF184">
    <property type="entry name" value="GTP-BINDING PROTEIN A"/>
    <property type="match status" value="1"/>
</dbReference>
<evidence type="ECO:0000256" key="2">
    <source>
        <dbReference type="ARBA" id="ARBA00022741"/>
    </source>
</evidence>
<feature type="transmembrane region" description="Helical" evidence="5">
    <location>
        <begin position="358"/>
        <end position="379"/>
    </location>
</feature>
<feature type="coiled-coil region" evidence="4">
    <location>
        <begin position="296"/>
        <end position="339"/>
    </location>
</feature>
<evidence type="ECO:0000256" key="5">
    <source>
        <dbReference type="SAM" id="Phobius"/>
    </source>
</evidence>
<keyword evidence="5" id="KW-0472">Membrane</keyword>
<comment type="caution">
    <text evidence="7">The sequence shown here is derived from an EMBL/GenBank/DDBJ whole genome shotgun (WGS) entry which is preliminary data.</text>
</comment>
<name>A0AAE0YIK4_9GAST</name>
<dbReference type="Pfam" id="PF04548">
    <property type="entry name" value="AIG1"/>
    <property type="match status" value="1"/>
</dbReference>
<dbReference type="PANTHER" id="PTHR10903">
    <property type="entry name" value="GTPASE, IMAP FAMILY MEMBER-RELATED"/>
    <property type="match status" value="1"/>
</dbReference>
<evidence type="ECO:0000259" key="6">
    <source>
        <dbReference type="PROSITE" id="PS51720"/>
    </source>
</evidence>
<protein>
    <recommendedName>
        <fullName evidence="6">AIG1-type G domain-containing protein</fullName>
    </recommendedName>
</protein>
<dbReference type="InterPro" id="IPR027417">
    <property type="entry name" value="P-loop_NTPase"/>
</dbReference>
<gene>
    <name evidence="7" type="ORF">RRG08_005873</name>
</gene>
<dbReference type="AlphaFoldDB" id="A0AAE0YIK4"/>
<keyword evidence="5" id="KW-0812">Transmembrane</keyword>
<evidence type="ECO:0000256" key="4">
    <source>
        <dbReference type="SAM" id="Coils"/>
    </source>
</evidence>
<dbReference type="Gene3D" id="3.40.50.300">
    <property type="entry name" value="P-loop containing nucleotide triphosphate hydrolases"/>
    <property type="match status" value="1"/>
</dbReference>